<dbReference type="Pfam" id="PF01248">
    <property type="entry name" value="Ribosomal_L7Ae"/>
    <property type="match status" value="1"/>
</dbReference>
<protein>
    <submittedName>
        <fullName evidence="2">50S ribosomal protein L7ae</fullName>
    </submittedName>
</protein>
<dbReference type="InterPro" id="IPR029064">
    <property type="entry name" value="Ribosomal_eL30-like_sf"/>
</dbReference>
<dbReference type="Proteomes" id="UP000249377">
    <property type="component" value="Unassembled WGS sequence"/>
</dbReference>
<keyword evidence="2" id="KW-0687">Ribonucleoprotein</keyword>
<name>A0A328UBL5_9FIRM</name>
<dbReference type="GO" id="GO:0005840">
    <property type="term" value="C:ribosome"/>
    <property type="evidence" value="ECO:0007669"/>
    <property type="project" value="UniProtKB-KW"/>
</dbReference>
<sequence length="106" mass="10749">MSNENPSPVLSLLGLARRAGRLSPGFDAAAESIKRGTAKVVLLAGDVSPRTAKKIEAAAVQSGVPVHRLAETMQQAGAAIGKKSAGVLAVNDDGFARKLSALCAAQ</sequence>
<dbReference type="InterPro" id="IPR004038">
    <property type="entry name" value="Ribosomal_eL8/eL30/eS12/Gad45"/>
</dbReference>
<dbReference type="RefSeq" id="WP_112332689.1">
    <property type="nucleotide sequence ID" value="NZ_JADPHD010000011.1"/>
</dbReference>
<proteinExistence type="predicted"/>
<dbReference type="AlphaFoldDB" id="A0A328UBL5"/>
<evidence type="ECO:0000313" key="3">
    <source>
        <dbReference type="Proteomes" id="UP000249377"/>
    </source>
</evidence>
<keyword evidence="2" id="KW-0689">Ribosomal protein</keyword>
<dbReference type="SUPFAM" id="SSF55315">
    <property type="entry name" value="L30e-like"/>
    <property type="match status" value="1"/>
</dbReference>
<organism evidence="2 3">
    <name type="scientific">Hydrogeniiclostridium mannosilyticum</name>
    <dbReference type="NCBI Taxonomy" id="2764322"/>
    <lineage>
        <taxon>Bacteria</taxon>
        <taxon>Bacillati</taxon>
        <taxon>Bacillota</taxon>
        <taxon>Clostridia</taxon>
        <taxon>Eubacteriales</taxon>
        <taxon>Acutalibacteraceae</taxon>
        <taxon>Hydrogeniiclostridium</taxon>
    </lineage>
</organism>
<accession>A0A328UBL5</accession>
<dbReference type="EMBL" id="QLYR01000004">
    <property type="protein sequence ID" value="RAQ28767.1"/>
    <property type="molecule type" value="Genomic_DNA"/>
</dbReference>
<keyword evidence="3" id="KW-1185">Reference proteome</keyword>
<dbReference type="Gene3D" id="3.30.1330.30">
    <property type="match status" value="1"/>
</dbReference>
<comment type="caution">
    <text evidence="2">The sequence shown here is derived from an EMBL/GenBank/DDBJ whole genome shotgun (WGS) entry which is preliminary data.</text>
</comment>
<evidence type="ECO:0000313" key="2">
    <source>
        <dbReference type="EMBL" id="RAQ28767.1"/>
    </source>
</evidence>
<gene>
    <name evidence="2" type="ORF">DPQ25_08230</name>
</gene>
<evidence type="ECO:0000259" key="1">
    <source>
        <dbReference type="Pfam" id="PF01248"/>
    </source>
</evidence>
<feature type="domain" description="Ribosomal protein eL8/eL30/eS12/Gadd45" evidence="1">
    <location>
        <begin position="11"/>
        <end position="99"/>
    </location>
</feature>
<reference evidence="2 3" key="1">
    <citation type="submission" date="2018-06" db="EMBL/GenBank/DDBJ databases">
        <title>Noncontiguous genome sequence of Ruminococcaceae bacterium ASD2818.</title>
        <authorList>
            <person name="Chaplin A.V."/>
            <person name="Sokolova S.R."/>
            <person name="Kochetkova T.O."/>
            <person name="Goltsov A.Y."/>
            <person name="Trofimov D.Y."/>
            <person name="Efimov B.A."/>
        </authorList>
    </citation>
    <scope>NUCLEOTIDE SEQUENCE [LARGE SCALE GENOMIC DNA]</scope>
    <source>
        <strain evidence="2 3">ASD2818</strain>
    </source>
</reference>